<dbReference type="Proteomes" id="UP000295531">
    <property type="component" value="Unassembled WGS sequence"/>
</dbReference>
<protein>
    <recommendedName>
        <fullName evidence="3">ParE-like toxin of type II ParDE toxin-antitoxin system</fullName>
    </recommendedName>
</protein>
<dbReference type="Gene3D" id="3.30.2310.20">
    <property type="entry name" value="RelE-like"/>
    <property type="match status" value="1"/>
</dbReference>
<organism evidence="1 2">
    <name type="scientific">Idiomarina aquatica</name>
    <dbReference type="NCBI Taxonomy" id="1327752"/>
    <lineage>
        <taxon>Bacteria</taxon>
        <taxon>Pseudomonadati</taxon>
        <taxon>Pseudomonadota</taxon>
        <taxon>Gammaproteobacteria</taxon>
        <taxon>Alteromonadales</taxon>
        <taxon>Idiomarinaceae</taxon>
        <taxon>Idiomarina</taxon>
    </lineage>
</organism>
<evidence type="ECO:0000313" key="2">
    <source>
        <dbReference type="Proteomes" id="UP000295531"/>
    </source>
</evidence>
<dbReference type="RefSeq" id="WP_133538199.1">
    <property type="nucleotide sequence ID" value="NZ_SNXI01000001.1"/>
</dbReference>
<dbReference type="InterPro" id="IPR035093">
    <property type="entry name" value="RelE/ParE_toxin_dom_sf"/>
</dbReference>
<comment type="caution">
    <text evidence="1">The sequence shown here is derived from an EMBL/GenBank/DDBJ whole genome shotgun (WGS) entry which is preliminary data.</text>
</comment>
<dbReference type="AlphaFoldDB" id="A0A4R6PPS1"/>
<name>A0A4R6PPS1_9GAMM</name>
<dbReference type="OrthoDB" id="6105459at2"/>
<reference evidence="1 2" key="1">
    <citation type="submission" date="2019-03" db="EMBL/GenBank/DDBJ databases">
        <title>Freshwater and sediment microbial communities from various areas in North America, analyzing microbe dynamics in response to fracking.</title>
        <authorList>
            <person name="Lamendella R."/>
        </authorList>
    </citation>
    <scope>NUCLEOTIDE SEQUENCE [LARGE SCALE GENOMIC DNA]</scope>
    <source>
        <strain evidence="1 2">18_TX</strain>
    </source>
</reference>
<accession>A0A4R6PPS1</accession>
<sequence>MKHSSEFYVVEASRVFKLSTRRFRSFIEHNYSESIADKVIANIKHRIKEQLPVSPKIGPISERLLSLGITDYRQWLVDDYNLVFYKVDEANQKVELLLLMSTKQNIRKLLFEVNLLI</sequence>
<proteinExistence type="predicted"/>
<dbReference type="EMBL" id="SNXI01000001">
    <property type="protein sequence ID" value="TDP40512.1"/>
    <property type="molecule type" value="Genomic_DNA"/>
</dbReference>
<gene>
    <name evidence="1" type="ORF">DEU29_10156</name>
</gene>
<keyword evidence="2" id="KW-1185">Reference proteome</keyword>
<evidence type="ECO:0008006" key="3">
    <source>
        <dbReference type="Google" id="ProtNLM"/>
    </source>
</evidence>
<evidence type="ECO:0000313" key="1">
    <source>
        <dbReference type="EMBL" id="TDP40512.1"/>
    </source>
</evidence>